<accession>A0A6J4LD32</accession>
<feature type="active site" description="Charge relay system" evidence="4">
    <location>
        <position position="211"/>
    </location>
</feature>
<dbReference type="SUPFAM" id="SSF52743">
    <property type="entry name" value="Subtilisin-like"/>
    <property type="match status" value="1"/>
</dbReference>
<dbReference type="InterPro" id="IPR036852">
    <property type="entry name" value="Peptidase_S8/S53_dom_sf"/>
</dbReference>
<dbReference type="Pfam" id="PF00082">
    <property type="entry name" value="Peptidase_S8"/>
    <property type="match status" value="1"/>
</dbReference>
<protein>
    <recommendedName>
        <fullName evidence="5">Peptidase S8/S53 domain-containing protein</fullName>
    </recommendedName>
</protein>
<dbReference type="AlphaFoldDB" id="A0A6J4LD32"/>
<evidence type="ECO:0000259" key="5">
    <source>
        <dbReference type="Pfam" id="PF00082"/>
    </source>
</evidence>
<evidence type="ECO:0000313" key="6">
    <source>
        <dbReference type="EMBL" id="CAA9328889.1"/>
    </source>
</evidence>
<dbReference type="PROSITE" id="PS00137">
    <property type="entry name" value="SUBTILASE_HIS"/>
    <property type="match status" value="1"/>
</dbReference>
<name>A0A6J4LD32_9ACTN</name>
<feature type="domain" description="Peptidase S8/S53" evidence="5">
    <location>
        <begin position="204"/>
        <end position="474"/>
    </location>
</feature>
<organism evidence="6">
    <name type="scientific">uncultured Nocardioidaceae bacterium</name>
    <dbReference type="NCBI Taxonomy" id="253824"/>
    <lineage>
        <taxon>Bacteria</taxon>
        <taxon>Bacillati</taxon>
        <taxon>Actinomycetota</taxon>
        <taxon>Actinomycetes</taxon>
        <taxon>Propionibacteriales</taxon>
        <taxon>Nocardioidaceae</taxon>
        <taxon>environmental samples</taxon>
    </lineage>
</organism>
<feature type="active site" description="Charge relay system" evidence="4">
    <location>
        <position position="246"/>
    </location>
</feature>
<sequence length="488" mass="51218">MAQQLEYYSGNRKQRVTVQGLFSSRQSSRSRTGEVQPMAFRVRPQSEGRQVLRLLAAQPSSVLSRFAVVSETTTMIQPVQPGDTTVIPTDTIAVLGAKTAELTWARREYGLTVVQEGSNGKVLLAVPGDADSPPLVGAEAARRLVERGSVEGAHPNFLRLVQRPGPGTTAETDQWGLDNDGTPGVAGADVAAEAAWTISTGDPAVKVAVLDEGVDTTHRYLQAAVSAERDFVDGNPTAQPDGDDAHGTACAGIICSRGSTVRGLAPGVGLVAARIAKSDGGDGWIFDDFNTADAIDWCWREGAADVLSNSWGGGPPVDVMTAAFRRARTRGRGGKGAVVVIAAGNQQGPVSYPGTLPETLTVGASNQWDQRKTTSSKDGESWWGSNVGEGLDVMAPGVSIVTTDISGRRGYSPRQTTPSFNGTSSATPFAAAAAALVLSVRPDLTEAEVREVIVSTTDHIGTGKPGWSKFVGHGRLNAFAAMRAARRR</sequence>
<keyword evidence="2 4" id="KW-0378">Hydrolase</keyword>
<keyword evidence="3 4" id="KW-0720">Serine protease</keyword>
<dbReference type="InterPro" id="IPR023828">
    <property type="entry name" value="Peptidase_S8_Ser-AS"/>
</dbReference>
<evidence type="ECO:0000256" key="4">
    <source>
        <dbReference type="PROSITE-ProRule" id="PRU01240"/>
    </source>
</evidence>
<feature type="active site" description="Charge relay system" evidence="4">
    <location>
        <position position="424"/>
    </location>
</feature>
<dbReference type="PROSITE" id="PS00138">
    <property type="entry name" value="SUBTILASE_SER"/>
    <property type="match status" value="1"/>
</dbReference>
<dbReference type="InterPro" id="IPR022398">
    <property type="entry name" value="Peptidase_S8_His-AS"/>
</dbReference>
<dbReference type="PANTHER" id="PTHR42884">
    <property type="entry name" value="PROPROTEIN CONVERTASE SUBTILISIN/KEXIN-RELATED"/>
    <property type="match status" value="1"/>
</dbReference>
<evidence type="ECO:0000256" key="2">
    <source>
        <dbReference type="ARBA" id="ARBA00022801"/>
    </source>
</evidence>
<evidence type="ECO:0000256" key="1">
    <source>
        <dbReference type="ARBA" id="ARBA00022670"/>
    </source>
</evidence>
<evidence type="ECO:0000256" key="3">
    <source>
        <dbReference type="ARBA" id="ARBA00022825"/>
    </source>
</evidence>
<dbReference type="PROSITE" id="PS51892">
    <property type="entry name" value="SUBTILASE"/>
    <property type="match status" value="1"/>
</dbReference>
<dbReference type="GO" id="GO:0004252">
    <property type="term" value="F:serine-type endopeptidase activity"/>
    <property type="evidence" value="ECO:0007669"/>
    <property type="project" value="UniProtKB-UniRule"/>
</dbReference>
<dbReference type="GO" id="GO:0016020">
    <property type="term" value="C:membrane"/>
    <property type="evidence" value="ECO:0007669"/>
    <property type="project" value="TreeGrafter"/>
</dbReference>
<dbReference type="Gene3D" id="3.40.50.200">
    <property type="entry name" value="Peptidase S8/S53 domain"/>
    <property type="match status" value="1"/>
</dbReference>
<dbReference type="InterPro" id="IPR000209">
    <property type="entry name" value="Peptidase_S8/S53_dom"/>
</dbReference>
<dbReference type="InterPro" id="IPR015500">
    <property type="entry name" value="Peptidase_S8_subtilisin-rel"/>
</dbReference>
<dbReference type="EMBL" id="CADCUI010000006">
    <property type="protein sequence ID" value="CAA9328889.1"/>
    <property type="molecule type" value="Genomic_DNA"/>
</dbReference>
<dbReference type="PRINTS" id="PR00723">
    <property type="entry name" value="SUBTILISIN"/>
</dbReference>
<gene>
    <name evidence="6" type="ORF">AVDCRST_MAG34-138</name>
</gene>
<reference evidence="6" key="1">
    <citation type="submission" date="2020-02" db="EMBL/GenBank/DDBJ databases">
        <authorList>
            <person name="Meier V. D."/>
        </authorList>
    </citation>
    <scope>NUCLEOTIDE SEQUENCE</scope>
    <source>
        <strain evidence="6">AVDCRST_MAG34</strain>
    </source>
</reference>
<proteinExistence type="inferred from homology"/>
<comment type="similarity">
    <text evidence="4">Belongs to the peptidase S8 family.</text>
</comment>
<keyword evidence="1 4" id="KW-0645">Protease</keyword>
<dbReference type="GO" id="GO:0016485">
    <property type="term" value="P:protein processing"/>
    <property type="evidence" value="ECO:0007669"/>
    <property type="project" value="TreeGrafter"/>
</dbReference>
<dbReference type="PANTHER" id="PTHR42884:SF14">
    <property type="entry name" value="NEUROENDOCRINE CONVERTASE 1"/>
    <property type="match status" value="1"/>
</dbReference>